<evidence type="ECO:0000313" key="1">
    <source>
        <dbReference type="EMBL" id="GAG37137.1"/>
    </source>
</evidence>
<sequence length="29" mass="3279">AKVIKPGYQYVIDEDNVKVVRTAQVKLFG</sequence>
<proteinExistence type="predicted"/>
<organism evidence="1">
    <name type="scientific">marine sediment metagenome</name>
    <dbReference type="NCBI Taxonomy" id="412755"/>
    <lineage>
        <taxon>unclassified sequences</taxon>
        <taxon>metagenomes</taxon>
        <taxon>ecological metagenomes</taxon>
    </lineage>
</organism>
<reference evidence="1" key="1">
    <citation type="journal article" date="2014" name="Front. Microbiol.">
        <title>High frequency of phylogenetically diverse reductive dehalogenase-homologous genes in deep subseafloor sedimentary metagenomes.</title>
        <authorList>
            <person name="Kawai M."/>
            <person name="Futagami T."/>
            <person name="Toyoda A."/>
            <person name="Takaki Y."/>
            <person name="Nishi S."/>
            <person name="Hori S."/>
            <person name="Arai W."/>
            <person name="Tsubouchi T."/>
            <person name="Morono Y."/>
            <person name="Uchiyama I."/>
            <person name="Ito T."/>
            <person name="Fujiyama A."/>
            <person name="Inagaki F."/>
            <person name="Takami H."/>
        </authorList>
    </citation>
    <scope>NUCLEOTIDE SEQUENCE</scope>
    <source>
        <strain evidence="1">Expedition CK06-06</strain>
    </source>
</reference>
<name>X0XP74_9ZZZZ</name>
<accession>X0XP74</accession>
<dbReference type="AlphaFoldDB" id="X0XP74"/>
<protein>
    <submittedName>
        <fullName evidence="1">Uncharacterized protein</fullName>
    </submittedName>
</protein>
<gene>
    <name evidence="1" type="ORF">S01H1_72675</name>
</gene>
<dbReference type="EMBL" id="BARS01048499">
    <property type="protein sequence ID" value="GAG37137.1"/>
    <property type="molecule type" value="Genomic_DNA"/>
</dbReference>
<feature type="non-terminal residue" evidence="1">
    <location>
        <position position="1"/>
    </location>
</feature>
<comment type="caution">
    <text evidence="1">The sequence shown here is derived from an EMBL/GenBank/DDBJ whole genome shotgun (WGS) entry which is preliminary data.</text>
</comment>